<keyword evidence="2" id="KW-1185">Reference proteome</keyword>
<evidence type="ECO:0000313" key="1">
    <source>
        <dbReference type="EMBL" id="KAK1343598.1"/>
    </source>
</evidence>
<dbReference type="AlphaFoldDB" id="A0AA40I5U0"/>
<dbReference type="InterPro" id="IPR027844">
    <property type="entry name" value="INTS15"/>
</dbReference>
<dbReference type="Pfam" id="PF14964">
    <property type="entry name" value="INTS15"/>
    <property type="match status" value="2"/>
</dbReference>
<sequence>MSDIRHSLLRRDALSAAKEVLYHLDAYFSSQLQSAPLPLGDKGPVELLEEFVYQVPKERGAQPKRLNSLQELQLLEIMCNYFQDQSKDSVRQIIFSSLFSPQGNKADDSRMSLLGKLVSMAVAVCRIPVLECAASWLQFPLGATLGPWNGGVERGSSYDRHLSAKEKGRERTPVVYCVRLARALVDDYCCLVPGSVQTLRQIFSASPRFCCQFITSVTALYDLSSDDLIPPLDLLEMIVSWISEDSRLILITFLNTPIAPNLPIGFLELTPLTGLIRWCVKAPLAYRRRKRPSLANGHVATKAAADSAGLDRDPHLLYSKLHLSVLQVLMVLQVHLTEKSLYGRLGLVLFDHMVPLVEEINRLADELNPLNASQEIELSLDRLAQALQVAMASGALLCTRGGWLPAPAFLGVRRHSPPTEHGPDQCRGPPLLGLLPVSERGRRGRLRTYRAEHCDRDVAWRLAVAARTGTPREGLLQLVISGPVPQSPHAALPPGFYPHIHTPPLGYGAVPAHPAAHPALPTHPGHTFLSGMGFPFRPIR</sequence>
<dbReference type="PANTHER" id="PTHR14540">
    <property type="entry name" value="INTEGRATOR COMPLEX SUBUNIT 15"/>
    <property type="match status" value="1"/>
</dbReference>
<dbReference type="EMBL" id="JAULJE010000005">
    <property type="protein sequence ID" value="KAK1343598.1"/>
    <property type="molecule type" value="Genomic_DNA"/>
</dbReference>
<organism evidence="1 2">
    <name type="scientific">Cnephaeus nilssonii</name>
    <name type="common">Northern bat</name>
    <name type="synonym">Eptesicus nilssonii</name>
    <dbReference type="NCBI Taxonomy" id="3371016"/>
    <lineage>
        <taxon>Eukaryota</taxon>
        <taxon>Metazoa</taxon>
        <taxon>Chordata</taxon>
        <taxon>Craniata</taxon>
        <taxon>Vertebrata</taxon>
        <taxon>Euteleostomi</taxon>
        <taxon>Mammalia</taxon>
        <taxon>Eutheria</taxon>
        <taxon>Laurasiatheria</taxon>
        <taxon>Chiroptera</taxon>
        <taxon>Yangochiroptera</taxon>
        <taxon>Vespertilionidae</taxon>
        <taxon>Cnephaeus</taxon>
    </lineage>
</organism>
<dbReference type="PANTHER" id="PTHR14540:SF2">
    <property type="entry name" value="INTEGRATOR COMPLEX SUBUNIT 15"/>
    <property type="match status" value="1"/>
</dbReference>
<reference evidence="1" key="1">
    <citation type="submission" date="2023-06" db="EMBL/GenBank/DDBJ databases">
        <title>Reference genome for the Northern bat (Eptesicus nilssonii), a most northern bat species.</title>
        <authorList>
            <person name="Laine V.N."/>
            <person name="Pulliainen A.T."/>
            <person name="Lilley T.M."/>
        </authorList>
    </citation>
    <scope>NUCLEOTIDE SEQUENCE</scope>
    <source>
        <strain evidence="1">BLF_Eptnil</strain>
        <tissue evidence="1">Kidney</tissue>
    </source>
</reference>
<evidence type="ECO:0000313" key="2">
    <source>
        <dbReference type="Proteomes" id="UP001177744"/>
    </source>
</evidence>
<accession>A0AA40I5U0</accession>
<name>A0AA40I5U0_CNENI</name>
<comment type="caution">
    <text evidence="1">The sequence shown here is derived from an EMBL/GenBank/DDBJ whole genome shotgun (WGS) entry which is preliminary data.</text>
</comment>
<protein>
    <submittedName>
        <fullName evidence="1">Uncharacterized protein</fullName>
    </submittedName>
</protein>
<proteinExistence type="predicted"/>
<dbReference type="Proteomes" id="UP001177744">
    <property type="component" value="Unassembled WGS sequence"/>
</dbReference>
<gene>
    <name evidence="1" type="ORF">QTO34_016378</name>
</gene>